<name>A0A846HI50_9CYAN</name>
<sequence length="163" mass="18047">MLKTIKRYLTAVGDQQIIDQRLAELFEIEKVVTIKRAYLGDAEVDDLSVLTKPEQIKLLRALVIKKVASGESAEEALNALVVIENIPPHSIRHDYLYSIPVLSEVGDIIRVGFSLTMLGGAAVALIVFFSPALCKPNALGVNNSQVCNAARAFDKFFRNYEDR</sequence>
<dbReference type="Proteomes" id="UP000031549">
    <property type="component" value="Unassembled WGS sequence"/>
</dbReference>
<gene>
    <name evidence="2" type="ORF">PI95_032190</name>
</gene>
<dbReference type="EMBL" id="JTCM02000149">
    <property type="protein sequence ID" value="NEU77035.1"/>
    <property type="molecule type" value="Genomic_DNA"/>
</dbReference>
<dbReference type="RefSeq" id="WP_039754298.1">
    <property type="nucleotide sequence ID" value="NZ_JTCM02000149.1"/>
</dbReference>
<keyword evidence="3" id="KW-1185">Reference proteome</keyword>
<comment type="caution">
    <text evidence="2">The sequence shown here is derived from an EMBL/GenBank/DDBJ whole genome shotgun (WGS) entry which is preliminary data.</text>
</comment>
<evidence type="ECO:0000313" key="3">
    <source>
        <dbReference type="Proteomes" id="UP000031549"/>
    </source>
</evidence>
<keyword evidence="1" id="KW-0472">Membrane</keyword>
<keyword evidence="1" id="KW-0812">Transmembrane</keyword>
<organism evidence="2 3">
    <name type="scientific">Hassallia byssoidea VB512170</name>
    <dbReference type="NCBI Taxonomy" id="1304833"/>
    <lineage>
        <taxon>Bacteria</taxon>
        <taxon>Bacillati</taxon>
        <taxon>Cyanobacteriota</taxon>
        <taxon>Cyanophyceae</taxon>
        <taxon>Nostocales</taxon>
        <taxon>Tolypothrichaceae</taxon>
        <taxon>Hassallia</taxon>
    </lineage>
</organism>
<feature type="transmembrane region" description="Helical" evidence="1">
    <location>
        <begin position="108"/>
        <end position="129"/>
    </location>
</feature>
<reference evidence="2 3" key="1">
    <citation type="journal article" date="2015" name="Genome Announc.">
        <title>Draft Genome Sequence of Cyanobacterium Hassallia byssoidea Strain VB512170, Isolated from Monuments in India.</title>
        <authorList>
            <person name="Singh D."/>
            <person name="Chandrababunaidu M.M."/>
            <person name="Panda A."/>
            <person name="Sen D."/>
            <person name="Bhattacharyya S."/>
            <person name="Adhikary S.P."/>
            <person name="Tripathy S."/>
        </authorList>
    </citation>
    <scope>NUCLEOTIDE SEQUENCE [LARGE SCALE GENOMIC DNA]</scope>
    <source>
        <strain evidence="2 3">VB512170</strain>
    </source>
</reference>
<proteinExistence type="predicted"/>
<keyword evidence="1" id="KW-1133">Transmembrane helix</keyword>
<evidence type="ECO:0000313" key="2">
    <source>
        <dbReference type="EMBL" id="NEU77035.1"/>
    </source>
</evidence>
<accession>A0A846HI50</accession>
<evidence type="ECO:0000256" key="1">
    <source>
        <dbReference type="SAM" id="Phobius"/>
    </source>
</evidence>
<protein>
    <submittedName>
        <fullName evidence="2">Uncharacterized protein</fullName>
    </submittedName>
</protein>
<dbReference type="AlphaFoldDB" id="A0A846HI50"/>